<evidence type="ECO:0000313" key="3">
    <source>
        <dbReference type="Proteomes" id="UP001176961"/>
    </source>
</evidence>
<name>A0AA36HBG5_CYLNA</name>
<gene>
    <name evidence="2" type="ORF">CYNAS_LOCUS19120</name>
</gene>
<comment type="caution">
    <text evidence="2">The sequence shown here is derived from an EMBL/GenBank/DDBJ whole genome shotgun (WGS) entry which is preliminary data.</text>
</comment>
<reference evidence="2" key="1">
    <citation type="submission" date="2023-07" db="EMBL/GenBank/DDBJ databases">
        <authorList>
            <consortium name="CYATHOMIX"/>
        </authorList>
    </citation>
    <scope>NUCLEOTIDE SEQUENCE</scope>
    <source>
        <strain evidence="2">N/A</strain>
    </source>
</reference>
<protein>
    <submittedName>
        <fullName evidence="2">Uncharacterized protein</fullName>
    </submittedName>
</protein>
<dbReference type="EMBL" id="CATQJL010000316">
    <property type="protein sequence ID" value="CAJ0607137.1"/>
    <property type="molecule type" value="Genomic_DNA"/>
</dbReference>
<evidence type="ECO:0000313" key="2">
    <source>
        <dbReference type="EMBL" id="CAJ0607137.1"/>
    </source>
</evidence>
<dbReference type="Proteomes" id="UP001176961">
    <property type="component" value="Unassembled WGS sequence"/>
</dbReference>
<feature type="compositionally biased region" description="Basic and acidic residues" evidence="1">
    <location>
        <begin position="66"/>
        <end position="83"/>
    </location>
</feature>
<feature type="region of interest" description="Disordered" evidence="1">
    <location>
        <begin position="15"/>
        <end position="43"/>
    </location>
</feature>
<accession>A0AA36HBG5</accession>
<evidence type="ECO:0000256" key="1">
    <source>
        <dbReference type="SAM" id="MobiDB-lite"/>
    </source>
</evidence>
<dbReference type="AlphaFoldDB" id="A0AA36HBG5"/>
<proteinExistence type="predicted"/>
<organism evidence="2 3">
    <name type="scientific">Cylicocyclus nassatus</name>
    <name type="common">Nematode worm</name>
    <dbReference type="NCBI Taxonomy" id="53992"/>
    <lineage>
        <taxon>Eukaryota</taxon>
        <taxon>Metazoa</taxon>
        <taxon>Ecdysozoa</taxon>
        <taxon>Nematoda</taxon>
        <taxon>Chromadorea</taxon>
        <taxon>Rhabditida</taxon>
        <taxon>Rhabditina</taxon>
        <taxon>Rhabditomorpha</taxon>
        <taxon>Strongyloidea</taxon>
        <taxon>Strongylidae</taxon>
        <taxon>Cylicocyclus</taxon>
    </lineage>
</organism>
<feature type="region of interest" description="Disordered" evidence="1">
    <location>
        <begin position="59"/>
        <end position="83"/>
    </location>
</feature>
<keyword evidence="3" id="KW-1185">Reference proteome</keyword>
<sequence>MEDDSILASIGNKVQELVGGSAGKDPAEGQAQPSFENEYRTNEGLNTGKEACVAAQNNPTPFEGKCCPDHDRDEAKDYGKKLM</sequence>